<feature type="domain" description="4Fe-4S ferredoxin-type" evidence="5">
    <location>
        <begin position="372"/>
        <end position="402"/>
    </location>
</feature>
<dbReference type="InterPro" id="IPR036188">
    <property type="entry name" value="FAD/NAD-bd_sf"/>
</dbReference>
<dbReference type="Gene3D" id="3.30.70.20">
    <property type="match status" value="1"/>
</dbReference>
<dbReference type="Gene3D" id="3.50.50.60">
    <property type="entry name" value="FAD/NAD(P)-binding domain"/>
    <property type="match status" value="2"/>
</dbReference>
<feature type="domain" description="4Fe-4S ferredoxin-type" evidence="5">
    <location>
        <begin position="40"/>
        <end position="67"/>
    </location>
</feature>
<reference evidence="6" key="1">
    <citation type="journal article" date="2015" name="Nature">
        <title>Complex archaea that bridge the gap between prokaryotes and eukaryotes.</title>
        <authorList>
            <person name="Spang A."/>
            <person name="Saw J.H."/>
            <person name="Jorgensen S.L."/>
            <person name="Zaremba-Niedzwiedzka K."/>
            <person name="Martijn J."/>
            <person name="Lind A.E."/>
            <person name="van Eijk R."/>
            <person name="Schleper C."/>
            <person name="Guy L."/>
            <person name="Ettema T.J."/>
        </authorList>
    </citation>
    <scope>NUCLEOTIDE SEQUENCE</scope>
</reference>
<dbReference type="InterPro" id="IPR006004">
    <property type="entry name" value="SudA-like"/>
</dbReference>
<dbReference type="Pfam" id="PF07992">
    <property type="entry name" value="Pyr_redox_2"/>
    <property type="match status" value="1"/>
</dbReference>
<dbReference type="PROSITE" id="PS51379">
    <property type="entry name" value="4FE4S_FER_2"/>
    <property type="match status" value="3"/>
</dbReference>
<evidence type="ECO:0000256" key="4">
    <source>
        <dbReference type="ARBA" id="ARBA00049724"/>
    </source>
</evidence>
<dbReference type="PRINTS" id="PR00368">
    <property type="entry name" value="FADPNR"/>
</dbReference>
<feature type="domain" description="4Fe-4S ferredoxin-type" evidence="5">
    <location>
        <begin position="9"/>
        <end position="38"/>
    </location>
</feature>
<dbReference type="InterPro" id="IPR023753">
    <property type="entry name" value="FAD/NAD-binding_dom"/>
</dbReference>
<dbReference type="GO" id="GO:0043794">
    <property type="term" value="F:formate dehydrogenase (coenzyme F420) activity"/>
    <property type="evidence" value="ECO:0007669"/>
    <property type="project" value="UniProtKB-EC"/>
</dbReference>
<dbReference type="PANTHER" id="PTHR42783:SF3">
    <property type="entry name" value="GLUTAMATE SYNTHASE [NADPH] SMALL CHAIN-RELATED"/>
    <property type="match status" value="1"/>
</dbReference>
<dbReference type="EMBL" id="LAZR01019727">
    <property type="protein sequence ID" value="KKL91448.1"/>
    <property type="molecule type" value="Genomic_DNA"/>
</dbReference>
<dbReference type="EC" id="1.17.98.3" evidence="4"/>
<dbReference type="AlphaFoldDB" id="A0A0F9FYP8"/>
<dbReference type="Gene3D" id="1.10.1060.10">
    <property type="entry name" value="Alpha-helical ferredoxin"/>
    <property type="match status" value="1"/>
</dbReference>
<sequence length="812" mass="90975">VINGIFPNVNIIKDKNLCCGCGLCDSICPVHAINYTSSTFELNEDICIDCGLCFLCCPRSFFPKSLKKIKVGTDSNTRHSEAINSYINIYSAHTTDERIKSLAQNGGIVTTLLKTAFQEKIIDASIAVSVSDEPHRPLPIIIDREEELLRTAGTKYTNSPSLKILHASRYYNNIAVVGTPCMMEALKKISFYPLNKPFYENITLKIGLFCMESFDYDQIKYLLKREFQISMKGIRKMDIDKGRFYIFLKDGSIYTTPVKNINKYGRLGCFYCDDLTAEQADISVGSIGSEPEWSTVIIRTKKGADLFQKALDLKLIEKKEIKEDSKSFRSLNRVAKSKQKIYKETYRPKMIEQDPHVRISNFQEVSEGLTLEMVKLEASRCLQCGMPHCISGCPVNIDIPQFLKLLKQGKSIDALRLMKDYNLLPAICGRVCPQETQCEKSCLLNSLEEPIAIGFLERFIADWERENQLKECPECKPPNNIKIAIIGSGPAGLTCAGELARMGYDVTVFEAFHTGGGVLTYGIPEFRLPKEIVKSEIETLKMLDVKIQYNTIIGKTLTIQDLKEMGYKAFFIGVGAGLPMFPKIPGLNLNGVLTANEFLTRVNLMKAYKFPEYDTPIKIGEIVLVIGGGNTALDSARVAKRLGAKRVIVVYRRSELEMPARREEYYHAVEEEIEFMFLTNPIKFIGDDKDNLKQVKVVKMRLGEPDESGRRRPILIENSDYFIEADTVIIAIGALANTILIKSLPDLKLNKWGYIETDENSKTSLEGIYAGGDIVSGSATVISAMGAGKKAARAIHKYLKYKLALIENYSGS</sequence>
<accession>A0A0F9FYP8</accession>
<evidence type="ECO:0000256" key="3">
    <source>
        <dbReference type="ARBA" id="ARBA00047971"/>
    </source>
</evidence>
<dbReference type="SUPFAM" id="SSF46548">
    <property type="entry name" value="alpha-helical ferredoxin"/>
    <property type="match status" value="1"/>
</dbReference>
<dbReference type="SUPFAM" id="SSF54862">
    <property type="entry name" value="4Fe-4S ferredoxins"/>
    <property type="match status" value="1"/>
</dbReference>
<dbReference type="Pfam" id="PF04422">
    <property type="entry name" value="FrhB_FdhB_N"/>
    <property type="match status" value="1"/>
</dbReference>
<proteinExistence type="predicted"/>
<dbReference type="Pfam" id="PF04432">
    <property type="entry name" value="FrhB_FdhB_C"/>
    <property type="match status" value="1"/>
</dbReference>
<feature type="non-terminal residue" evidence="6">
    <location>
        <position position="1"/>
    </location>
</feature>
<dbReference type="Pfam" id="PF14691">
    <property type="entry name" value="Fer4_20"/>
    <property type="match status" value="1"/>
</dbReference>
<dbReference type="Gene3D" id="3.10.450.750">
    <property type="match status" value="1"/>
</dbReference>
<evidence type="ECO:0000256" key="1">
    <source>
        <dbReference type="ARBA" id="ARBA00001947"/>
    </source>
</evidence>
<evidence type="ECO:0000313" key="6">
    <source>
        <dbReference type="EMBL" id="KKL91448.1"/>
    </source>
</evidence>
<name>A0A0F9FYP8_9ZZZZ</name>
<gene>
    <name evidence="6" type="ORF">LCGC14_1894590</name>
</gene>
<dbReference type="InterPro" id="IPR007525">
    <property type="entry name" value="FrhB_FdhB_C"/>
</dbReference>
<dbReference type="GO" id="GO:0051536">
    <property type="term" value="F:iron-sulfur cluster binding"/>
    <property type="evidence" value="ECO:0007669"/>
    <property type="project" value="InterPro"/>
</dbReference>
<comment type="caution">
    <text evidence="6">The sequence shown here is derived from an EMBL/GenBank/DDBJ whole genome shotgun (WGS) entry which is preliminary data.</text>
</comment>
<protein>
    <recommendedName>
        <fullName evidence="4">formate dehydrogenase (coenzyme F420)</fullName>
        <ecNumber evidence="4">1.17.98.3</ecNumber>
    </recommendedName>
</protein>
<dbReference type="InterPro" id="IPR007516">
    <property type="entry name" value="Co_F420_Hydgase/DH_bsu_N"/>
</dbReference>
<keyword evidence="2" id="KW-0862">Zinc</keyword>
<evidence type="ECO:0000256" key="2">
    <source>
        <dbReference type="ARBA" id="ARBA00022833"/>
    </source>
</evidence>
<comment type="cofactor">
    <cofactor evidence="1">
        <name>Zn(2+)</name>
        <dbReference type="ChEBI" id="CHEBI:29105"/>
    </cofactor>
</comment>
<dbReference type="NCBIfam" id="TIGR01316">
    <property type="entry name" value="gltA"/>
    <property type="match status" value="1"/>
</dbReference>
<dbReference type="InterPro" id="IPR017896">
    <property type="entry name" value="4Fe4S_Fe-S-bd"/>
</dbReference>
<dbReference type="SUPFAM" id="SSF51971">
    <property type="entry name" value="Nucleotide-binding domain"/>
    <property type="match status" value="2"/>
</dbReference>
<dbReference type="PANTHER" id="PTHR42783">
    <property type="entry name" value="GLUTAMATE SYNTHASE [NADPH] SMALL CHAIN"/>
    <property type="match status" value="1"/>
</dbReference>
<comment type="catalytic activity">
    <reaction evidence="3">
        <text>oxidized coenzyme F420-(gamma-L-Glu)(n) + formate + 2 H(+) = reduced coenzyme F420-(gamma-L-Glu)(n) + CO2</text>
        <dbReference type="Rhea" id="RHEA:42764"/>
        <dbReference type="Rhea" id="RHEA-COMP:12939"/>
        <dbReference type="Rhea" id="RHEA-COMP:14378"/>
        <dbReference type="ChEBI" id="CHEBI:15378"/>
        <dbReference type="ChEBI" id="CHEBI:15740"/>
        <dbReference type="ChEBI" id="CHEBI:16526"/>
        <dbReference type="ChEBI" id="CHEBI:133980"/>
        <dbReference type="ChEBI" id="CHEBI:139511"/>
        <dbReference type="EC" id="1.17.98.3"/>
    </reaction>
</comment>
<dbReference type="PRINTS" id="PR00411">
    <property type="entry name" value="PNDRDTASEI"/>
</dbReference>
<dbReference type="PROSITE" id="PS00198">
    <property type="entry name" value="4FE4S_FER_1"/>
    <property type="match status" value="1"/>
</dbReference>
<dbReference type="InterPro" id="IPR017900">
    <property type="entry name" value="4Fe4S_Fe_S_CS"/>
</dbReference>
<organism evidence="6">
    <name type="scientific">marine sediment metagenome</name>
    <dbReference type="NCBI Taxonomy" id="412755"/>
    <lineage>
        <taxon>unclassified sequences</taxon>
        <taxon>metagenomes</taxon>
        <taxon>ecological metagenomes</taxon>
    </lineage>
</organism>
<dbReference type="InterPro" id="IPR028261">
    <property type="entry name" value="DPD_II"/>
</dbReference>
<dbReference type="InterPro" id="IPR009051">
    <property type="entry name" value="Helical_ferredxn"/>
</dbReference>
<evidence type="ECO:0000259" key="5">
    <source>
        <dbReference type="PROSITE" id="PS51379"/>
    </source>
</evidence>